<dbReference type="AlphaFoldDB" id="A0A0A5G0K6"/>
<dbReference type="RefSeq" id="WP_036836118.1">
    <property type="nucleotide sequence ID" value="NZ_AVPG01000034.1"/>
</dbReference>
<gene>
    <name evidence="2" type="ORF">N784_12230</name>
</gene>
<dbReference type="eggNOG" id="ENOG5033581">
    <property type="taxonomic scope" value="Bacteria"/>
</dbReference>
<comment type="caution">
    <text evidence="2">The sequence shown here is derived from an EMBL/GenBank/DDBJ whole genome shotgun (WGS) entry which is preliminary data.</text>
</comment>
<feature type="chain" id="PRO_5038377857" description="Lipoprotein" evidence="1">
    <location>
        <begin position="19"/>
        <end position="147"/>
    </location>
</feature>
<evidence type="ECO:0000256" key="1">
    <source>
        <dbReference type="SAM" id="SignalP"/>
    </source>
</evidence>
<proteinExistence type="predicted"/>
<sequence>MKLRLLFFCLISIILLSACNDSNENTIEEKTTTQVIAEEILKDNPNADILVINERVYERDDSIEDYTESLGDELGRVDHVYTEGDVFNNGVATKLPKDTKIYKPENDEGTDLILVKVDDNIYIYIAEKKKVKLLASLKYCLYMSLIN</sequence>
<organism evidence="2 3">
    <name type="scientific">Pontibacillus litoralis JSM 072002</name>
    <dbReference type="NCBI Taxonomy" id="1385512"/>
    <lineage>
        <taxon>Bacteria</taxon>
        <taxon>Bacillati</taxon>
        <taxon>Bacillota</taxon>
        <taxon>Bacilli</taxon>
        <taxon>Bacillales</taxon>
        <taxon>Bacillaceae</taxon>
        <taxon>Pontibacillus</taxon>
    </lineage>
</organism>
<accession>A0A0A5G0K6</accession>
<dbReference type="PROSITE" id="PS51257">
    <property type="entry name" value="PROKAR_LIPOPROTEIN"/>
    <property type="match status" value="1"/>
</dbReference>
<evidence type="ECO:0008006" key="4">
    <source>
        <dbReference type="Google" id="ProtNLM"/>
    </source>
</evidence>
<feature type="signal peptide" evidence="1">
    <location>
        <begin position="1"/>
        <end position="18"/>
    </location>
</feature>
<protein>
    <recommendedName>
        <fullName evidence="4">Lipoprotein</fullName>
    </recommendedName>
</protein>
<keyword evidence="1" id="KW-0732">Signal</keyword>
<evidence type="ECO:0000313" key="3">
    <source>
        <dbReference type="Proteomes" id="UP000030401"/>
    </source>
</evidence>
<keyword evidence="3" id="KW-1185">Reference proteome</keyword>
<dbReference type="Proteomes" id="UP000030401">
    <property type="component" value="Unassembled WGS sequence"/>
</dbReference>
<reference evidence="2 3" key="1">
    <citation type="submission" date="2013-08" db="EMBL/GenBank/DDBJ databases">
        <authorList>
            <person name="Huang J."/>
            <person name="Wang G."/>
        </authorList>
    </citation>
    <scope>NUCLEOTIDE SEQUENCE [LARGE SCALE GENOMIC DNA]</scope>
    <source>
        <strain evidence="2 3">JSM 072002</strain>
    </source>
</reference>
<evidence type="ECO:0000313" key="2">
    <source>
        <dbReference type="EMBL" id="KGX84638.1"/>
    </source>
</evidence>
<dbReference type="OrthoDB" id="1909991at2"/>
<dbReference type="EMBL" id="AVPG01000034">
    <property type="protein sequence ID" value="KGX84638.1"/>
    <property type="molecule type" value="Genomic_DNA"/>
</dbReference>
<name>A0A0A5G0K6_9BACI</name>